<evidence type="ECO:0000313" key="1">
    <source>
        <dbReference type="EMBL" id="KAI5659722.1"/>
    </source>
</evidence>
<gene>
    <name evidence="1" type="ORF">M9H77_28515</name>
</gene>
<organism evidence="1 2">
    <name type="scientific">Catharanthus roseus</name>
    <name type="common">Madagascar periwinkle</name>
    <name type="synonym">Vinca rosea</name>
    <dbReference type="NCBI Taxonomy" id="4058"/>
    <lineage>
        <taxon>Eukaryota</taxon>
        <taxon>Viridiplantae</taxon>
        <taxon>Streptophyta</taxon>
        <taxon>Embryophyta</taxon>
        <taxon>Tracheophyta</taxon>
        <taxon>Spermatophyta</taxon>
        <taxon>Magnoliopsida</taxon>
        <taxon>eudicotyledons</taxon>
        <taxon>Gunneridae</taxon>
        <taxon>Pentapetalae</taxon>
        <taxon>asterids</taxon>
        <taxon>lamiids</taxon>
        <taxon>Gentianales</taxon>
        <taxon>Apocynaceae</taxon>
        <taxon>Rauvolfioideae</taxon>
        <taxon>Vinceae</taxon>
        <taxon>Catharanthinae</taxon>
        <taxon>Catharanthus</taxon>
    </lineage>
</organism>
<dbReference type="Proteomes" id="UP001060085">
    <property type="component" value="Linkage Group LG06"/>
</dbReference>
<evidence type="ECO:0000313" key="2">
    <source>
        <dbReference type="Proteomes" id="UP001060085"/>
    </source>
</evidence>
<sequence>MTMPKQRLLRDLYNVTRTVSQAKITPVLRGICQMQGPVDEADQDFTYMVATQADKESSSSSKNLKVRRRTEFGTCDVCSAPCSSCLHMNQQLMGSKIDECSGAENALNVCVDNDAPTNKIVKFETEQKSEIRNSVNENLSIPSENGCSGVSVRSSGLSTASQNLAMPNHDETKGKGCNDDTLSCVTGSEDGNNGVRTDLPSNAASDGSSTPVNRKTLSHQTSSPCENMKSNVDQSQNNHSRESKNSEESPEKMPVFTCLQAALPLQNSGMAEAVPESAVGTVLFLNAKGGSSPAPCEKSVVCDPNLEETNMVHSDMDVAAFKVTDNVAGSCHSPGGDGNSLESHTMDKSDDSDMMEHDVKVCDICGDAGREDLLAICCRCSDGAEHTYCMREMLTEVPDGDWLCEECKFDVAIKDQKQERVSGVDGNEKVFSVQAKPEKPDSSLKSEAKGSNTEGKNTSKDSSGLKVSAKRHLEDAEVSSVAKKQHVLDPNVGSTKSSVSNGVVAPSRDSSFKHLVTGKIKSSQQSSFCTIAAESTDSPTSSSRGQTLQGNFIKSNSFNSLNVKPKVKLVDDDIPQKQRSVREPISLNKKEGPARSIGKSVSFKYSNLSRINSGEAKVKMLSSKFAPIQDIKGSKYTKERSLFERKNSFKSERTSVSSPRTPSSSFIAKTDKKLASCGEASLVSSVRNHRGSKPLQADNKSMTFSRSSSFAVRDGSETVSLGEVKRQSSDLSCLGGISSTNGISSSDIKPKPSSPKEDSSSSSCIAERLPCSANEGLPDGLSRLKESTSFCERGKESSIGRSKQSSASGRTLVCQKCSELGHLAPFCTNDCPASPASDASAAKSSREIMEGKDQLKAAIEAAVLRKPGIYRKHRILDQLDDVSVSSLSSETAPQDDLLNSSNRGNASAADEMPENRIFLENSNADSCKQVTVDCAKRSGILHVEASTSRAGDFFQDVSSEGLSRKRDMFSHVPEALSYLLRAFAIPDYEYIWQGDFEVYRNGKTLKFCDGIQAHLSSCVSPKVLQVVNKFPHKVLLNEVARLSTWPRQFQEYGVKEDNIALFFFAKDLSSYERSYKVLLDTMMKNDLALKGNLDDVELMIFPSNQLPEKSQRWNSLFFLWGVFRGRRVDCSQHVRSSQKQIHLAREVPSAIMSLPDNLCSLRPLDKDLSECGDSAAASEVLASGDFPCSSTIVAKQDCQEGDIKAEVILDGSVQTSGEATLRTAGFGKCEEMSKDKESSLEGRHLFHQLDESEADGHRSLREGNISHEMSSSVCQVDLKDRSMLASPPSDAIDQAVNNNRKHQVVGTVERVLKASSACRRQVISGNKADDKSVEEVRTSKRRKVDLCGMYGGINHTSSPIDCYMSTIHNVASGSSPVEGNCRFEGFYGTDAHTSEENAERYFFPVSPHAEEIDINKAAQSIPWKLDTSDDDRLHDKAPNLELALGAESKSVTQGIPTFLVGREEKKIIQDNPSHEGTTKGEDDDESASLSLSLSFPFPEEDRQVRSMSATEKQHVNTLLFFGDFRGK</sequence>
<protein>
    <submittedName>
        <fullName evidence="1">Uncharacterized protein</fullName>
    </submittedName>
</protein>
<comment type="caution">
    <text evidence="1">The sequence shown here is derived from an EMBL/GenBank/DDBJ whole genome shotgun (WGS) entry which is preliminary data.</text>
</comment>
<name>A0ACC0AGZ4_CATRO</name>
<proteinExistence type="predicted"/>
<keyword evidence="2" id="KW-1185">Reference proteome</keyword>
<dbReference type="EMBL" id="CM044706">
    <property type="protein sequence ID" value="KAI5659722.1"/>
    <property type="molecule type" value="Genomic_DNA"/>
</dbReference>
<reference evidence="2" key="1">
    <citation type="journal article" date="2023" name="Nat. Plants">
        <title>Single-cell RNA sequencing provides a high-resolution roadmap for understanding the multicellular compartmentation of specialized metabolism.</title>
        <authorList>
            <person name="Sun S."/>
            <person name="Shen X."/>
            <person name="Li Y."/>
            <person name="Li Y."/>
            <person name="Wang S."/>
            <person name="Li R."/>
            <person name="Zhang H."/>
            <person name="Shen G."/>
            <person name="Guo B."/>
            <person name="Wei J."/>
            <person name="Xu J."/>
            <person name="St-Pierre B."/>
            <person name="Chen S."/>
            <person name="Sun C."/>
        </authorList>
    </citation>
    <scope>NUCLEOTIDE SEQUENCE [LARGE SCALE GENOMIC DNA]</scope>
</reference>
<accession>A0ACC0AGZ4</accession>